<proteinExistence type="predicted"/>
<dbReference type="SUPFAM" id="SSF51430">
    <property type="entry name" value="NAD(P)-linked oxidoreductase"/>
    <property type="match status" value="1"/>
</dbReference>
<sequence>MGGSVASPTRLGLGLAALGRPAYITLHRDDDLGSPTSRTVERMRLRTGDMLDAAWEHGIRYVDVARSYGLAESFLGDWLRRHPERREQLMIGSKWGYEYVADWRFDVREHERKEHSARLLDTQWEESTAALGTRPDIYLIHSVTPESPALRDPLLLSRLQHLADRGTRVGFSTSGPHQGDVVDAALALPGSPFTVVQATWNLLEQSAGPALQRAHDAGYTVVIKEALANGRLTDAAAESRVASRAHERGLSLDGFALSSALGLRFADHVLSGAVSAAQLASNLEAAPLSEPTTDLAIDPEVYWRTRSTLPWG</sequence>
<dbReference type="InterPro" id="IPR023210">
    <property type="entry name" value="NADP_OxRdtase_dom"/>
</dbReference>
<accession>A0A7G6YE08</accession>
<dbReference type="InterPro" id="IPR053135">
    <property type="entry name" value="AKR2_Oxidoreductase"/>
</dbReference>
<evidence type="ECO:0000313" key="3">
    <source>
        <dbReference type="Proteomes" id="UP000515511"/>
    </source>
</evidence>
<evidence type="ECO:0000259" key="1">
    <source>
        <dbReference type="Pfam" id="PF00248"/>
    </source>
</evidence>
<organism evidence="2 3">
    <name type="scientific">Leifsonia shinshuensis</name>
    <dbReference type="NCBI Taxonomy" id="150026"/>
    <lineage>
        <taxon>Bacteria</taxon>
        <taxon>Bacillati</taxon>
        <taxon>Actinomycetota</taxon>
        <taxon>Actinomycetes</taxon>
        <taxon>Micrococcales</taxon>
        <taxon>Microbacteriaceae</taxon>
        <taxon>Leifsonia</taxon>
    </lineage>
</organism>
<dbReference type="AlphaFoldDB" id="A0A7G6YE08"/>
<dbReference type="Proteomes" id="UP000515511">
    <property type="component" value="Chromosome"/>
</dbReference>
<dbReference type="KEGG" id="lse:F1C12_17445"/>
<reference evidence="3" key="1">
    <citation type="submission" date="2019-09" db="EMBL/GenBank/DDBJ databases">
        <title>Antimicrobial potential of Antarctic Bacteria.</title>
        <authorList>
            <person name="Benaud N."/>
            <person name="Edwards R.J."/>
            <person name="Ferrari B.C."/>
        </authorList>
    </citation>
    <scope>NUCLEOTIDE SEQUENCE [LARGE SCALE GENOMIC DNA]</scope>
    <source>
        <strain evidence="3">INR9</strain>
    </source>
</reference>
<protein>
    <submittedName>
        <fullName evidence="2">Aldo/keto reductase</fullName>
    </submittedName>
</protein>
<name>A0A7G6YE08_9MICO</name>
<dbReference type="PANTHER" id="PTHR43312">
    <property type="entry name" value="D-THREO-ALDOSE 1-DEHYDROGENASE"/>
    <property type="match status" value="1"/>
</dbReference>
<dbReference type="Pfam" id="PF00248">
    <property type="entry name" value="Aldo_ket_red"/>
    <property type="match status" value="1"/>
</dbReference>
<evidence type="ECO:0000313" key="2">
    <source>
        <dbReference type="EMBL" id="QNE36723.1"/>
    </source>
</evidence>
<dbReference type="EMBL" id="CP043641">
    <property type="protein sequence ID" value="QNE36723.1"/>
    <property type="molecule type" value="Genomic_DNA"/>
</dbReference>
<feature type="domain" description="NADP-dependent oxidoreductase" evidence="1">
    <location>
        <begin position="49"/>
        <end position="286"/>
    </location>
</feature>
<gene>
    <name evidence="2" type="ORF">F1C12_17445</name>
</gene>
<dbReference type="PANTHER" id="PTHR43312:SF1">
    <property type="entry name" value="NADP-DEPENDENT OXIDOREDUCTASE DOMAIN-CONTAINING PROTEIN"/>
    <property type="match status" value="1"/>
</dbReference>
<dbReference type="InterPro" id="IPR036812">
    <property type="entry name" value="NAD(P)_OxRdtase_dom_sf"/>
</dbReference>
<dbReference type="Gene3D" id="3.20.20.100">
    <property type="entry name" value="NADP-dependent oxidoreductase domain"/>
    <property type="match status" value="1"/>
</dbReference>